<accession>A0AAE1C483</accession>
<dbReference type="Pfam" id="PF00096">
    <property type="entry name" value="zf-C2H2"/>
    <property type="match status" value="1"/>
</dbReference>
<feature type="compositionally biased region" description="Pro residues" evidence="9">
    <location>
        <begin position="547"/>
        <end position="556"/>
    </location>
</feature>
<feature type="compositionally biased region" description="Basic and acidic residues" evidence="9">
    <location>
        <begin position="387"/>
        <end position="403"/>
    </location>
</feature>
<organism evidence="11 12">
    <name type="scientific">Recurvomyces mirabilis</name>
    <dbReference type="NCBI Taxonomy" id="574656"/>
    <lineage>
        <taxon>Eukaryota</taxon>
        <taxon>Fungi</taxon>
        <taxon>Dikarya</taxon>
        <taxon>Ascomycota</taxon>
        <taxon>Pezizomycotina</taxon>
        <taxon>Dothideomycetes</taxon>
        <taxon>Dothideomycetidae</taxon>
        <taxon>Mycosphaerellales</taxon>
        <taxon>Teratosphaeriaceae</taxon>
        <taxon>Recurvomyces</taxon>
    </lineage>
</organism>
<evidence type="ECO:0000256" key="3">
    <source>
        <dbReference type="ARBA" id="ARBA00022737"/>
    </source>
</evidence>
<dbReference type="GO" id="GO:0045893">
    <property type="term" value="P:positive regulation of DNA-templated transcription"/>
    <property type="evidence" value="ECO:0007669"/>
    <property type="project" value="UniProtKB-ARBA"/>
</dbReference>
<dbReference type="SMART" id="SM00355">
    <property type="entry name" value="ZnF_C2H2"/>
    <property type="match status" value="3"/>
</dbReference>
<evidence type="ECO:0000256" key="6">
    <source>
        <dbReference type="ARBA" id="ARBA00023242"/>
    </source>
</evidence>
<dbReference type="GO" id="GO:0005634">
    <property type="term" value="C:nucleus"/>
    <property type="evidence" value="ECO:0007669"/>
    <property type="project" value="UniProtKB-SubCell"/>
</dbReference>
<keyword evidence="5" id="KW-0862">Zinc</keyword>
<keyword evidence="4 7" id="KW-0863">Zinc-finger</keyword>
<feature type="compositionally biased region" description="Polar residues" evidence="9">
    <location>
        <begin position="521"/>
        <end position="537"/>
    </location>
</feature>
<feature type="region of interest" description="Disordered" evidence="9">
    <location>
        <begin position="341"/>
        <end position="628"/>
    </location>
</feature>
<dbReference type="Proteomes" id="UP001274830">
    <property type="component" value="Unassembled WGS sequence"/>
</dbReference>
<dbReference type="Gene3D" id="3.30.160.60">
    <property type="entry name" value="Classic Zinc Finger"/>
    <property type="match status" value="3"/>
</dbReference>
<evidence type="ECO:0000256" key="8">
    <source>
        <dbReference type="SAM" id="Coils"/>
    </source>
</evidence>
<feature type="compositionally biased region" description="Polar residues" evidence="9">
    <location>
        <begin position="404"/>
        <end position="440"/>
    </location>
</feature>
<evidence type="ECO:0000256" key="2">
    <source>
        <dbReference type="ARBA" id="ARBA00022723"/>
    </source>
</evidence>
<dbReference type="GO" id="GO:0008270">
    <property type="term" value="F:zinc ion binding"/>
    <property type="evidence" value="ECO:0007669"/>
    <property type="project" value="UniProtKB-KW"/>
</dbReference>
<dbReference type="PANTHER" id="PTHR16515:SF49">
    <property type="entry name" value="GASTRULA ZINC FINGER PROTEIN XLCGF49.1-LIKE-RELATED"/>
    <property type="match status" value="1"/>
</dbReference>
<keyword evidence="2" id="KW-0479">Metal-binding</keyword>
<feature type="compositionally biased region" description="Low complexity" evidence="9">
    <location>
        <begin position="608"/>
        <end position="622"/>
    </location>
</feature>
<evidence type="ECO:0000259" key="10">
    <source>
        <dbReference type="PROSITE" id="PS50157"/>
    </source>
</evidence>
<dbReference type="PROSITE" id="PS00028">
    <property type="entry name" value="ZINC_FINGER_C2H2_1"/>
    <property type="match status" value="2"/>
</dbReference>
<feature type="compositionally biased region" description="Low complexity" evidence="9">
    <location>
        <begin position="181"/>
        <end position="198"/>
    </location>
</feature>
<evidence type="ECO:0000256" key="9">
    <source>
        <dbReference type="SAM" id="MobiDB-lite"/>
    </source>
</evidence>
<dbReference type="PROSITE" id="PS50157">
    <property type="entry name" value="ZINC_FINGER_C2H2_2"/>
    <property type="match status" value="3"/>
</dbReference>
<keyword evidence="3" id="KW-0677">Repeat</keyword>
<sequence length="685" mass="72572">SNTKHMAATTRATTPPAEPFPPLDAHPHTPTSLAGASNIASGHLSAENPNLLRPHSQKSSASGTGFLSRSDKAGLSPRSTPIALTGQAAMADLKRRRQQRSSPDSRQTSPNPAVEAMHSLMGGAGVSTPADAPAPNKLSEPLRKAAEKIHIPQITQDDSLQVSPVSMGSLGSFGTAGTIDTSGSTSAMTATANNGSSSVQYVDEPAQMSEGGSYLSNGHLAVAGDDGNKAFSYPGPPPQPSDNHEAGPSRGMSYPGIQGSPKSPSSNKRHKCPYCSTDFTRHHNLKSHLLTHSQEKPYVCQTCQSRFRRLHDLKRHTKLHTGERPHTCDKCGRRFARGDALARHNKGPGGCAGRRSSFGGDDDFDGANEGMDGVEYTGDDDDEDGDDAAHGRRVSEPSRKRTQLETPQDSNRQVYRQHSSTYPPPQMQNRPHGSSVSSMGPPQVIHPGSSTATSPREMSGHPSPAAGSMGASSSYYPPYPATSQGMPFAQPVMMTESPKPLSPGQPPDQHRLSVDAAMGAQNRNRSPSLTTQFQQQHFGRGSGRATPPQPLAPPPIQHSLPGPVLPPLPTGQPQARSSAALPGPSSLHHQQLPPHNVGVAHGGGQGSNPGSLSSHGRSSGSSTRDIMGHDGDIWAYVRGLEQRMGKMQEEYELRIRNLQDEVVALKGQVSASQAASYSSDMQRGY</sequence>
<feature type="coiled-coil region" evidence="8">
    <location>
        <begin position="648"/>
        <end position="675"/>
    </location>
</feature>
<dbReference type="GO" id="GO:0043565">
    <property type="term" value="F:sequence-specific DNA binding"/>
    <property type="evidence" value="ECO:0007669"/>
    <property type="project" value="UniProtKB-ARBA"/>
</dbReference>
<dbReference type="InterPro" id="IPR036236">
    <property type="entry name" value="Znf_C2H2_sf"/>
</dbReference>
<feature type="compositionally biased region" description="Polar residues" evidence="9">
    <location>
        <begin position="29"/>
        <end position="40"/>
    </location>
</feature>
<proteinExistence type="predicted"/>
<reference evidence="11" key="1">
    <citation type="submission" date="2023-07" db="EMBL/GenBank/DDBJ databases">
        <title>Black Yeasts Isolated from many extreme environments.</title>
        <authorList>
            <person name="Coleine C."/>
            <person name="Stajich J.E."/>
            <person name="Selbmann L."/>
        </authorList>
    </citation>
    <scope>NUCLEOTIDE SEQUENCE</scope>
    <source>
        <strain evidence="11">CCFEE 5485</strain>
    </source>
</reference>
<keyword evidence="12" id="KW-1185">Reference proteome</keyword>
<feature type="domain" description="C2H2-type" evidence="10">
    <location>
        <begin position="270"/>
        <end position="297"/>
    </location>
</feature>
<dbReference type="AlphaFoldDB" id="A0AAE1C483"/>
<feature type="domain" description="C2H2-type" evidence="10">
    <location>
        <begin position="298"/>
        <end position="325"/>
    </location>
</feature>
<dbReference type="FunFam" id="3.30.160.60:FF:001666">
    <property type="entry name" value="MDS1 and EVI1 complex locus"/>
    <property type="match status" value="1"/>
</dbReference>
<evidence type="ECO:0000256" key="5">
    <source>
        <dbReference type="ARBA" id="ARBA00022833"/>
    </source>
</evidence>
<feature type="region of interest" description="Disordered" evidence="9">
    <location>
        <begin position="178"/>
        <end position="270"/>
    </location>
</feature>
<keyword evidence="8" id="KW-0175">Coiled coil</keyword>
<feature type="compositionally biased region" description="Basic and acidic residues" evidence="9">
    <location>
        <begin position="140"/>
        <end position="150"/>
    </location>
</feature>
<evidence type="ECO:0000313" key="12">
    <source>
        <dbReference type="Proteomes" id="UP001274830"/>
    </source>
</evidence>
<dbReference type="FunFam" id="3.30.160.60:FF:001732">
    <property type="entry name" value="Zgc:162936"/>
    <property type="match status" value="1"/>
</dbReference>
<keyword evidence="6" id="KW-0539">Nucleus</keyword>
<name>A0AAE1C483_9PEZI</name>
<dbReference type="EMBL" id="JAUTXT010000006">
    <property type="protein sequence ID" value="KAK3677503.1"/>
    <property type="molecule type" value="Genomic_DNA"/>
</dbReference>
<dbReference type="InterPro" id="IPR013087">
    <property type="entry name" value="Znf_C2H2_type"/>
</dbReference>
<dbReference type="InterPro" id="IPR050331">
    <property type="entry name" value="Zinc_finger"/>
</dbReference>
<evidence type="ECO:0000313" key="11">
    <source>
        <dbReference type="EMBL" id="KAK3677503.1"/>
    </source>
</evidence>
<feature type="compositionally biased region" description="Low complexity" evidence="9">
    <location>
        <begin position="460"/>
        <end position="476"/>
    </location>
</feature>
<evidence type="ECO:0000256" key="7">
    <source>
        <dbReference type="PROSITE-ProRule" id="PRU00042"/>
    </source>
</evidence>
<feature type="compositionally biased region" description="Polar residues" evidence="9">
    <location>
        <begin position="57"/>
        <end position="67"/>
    </location>
</feature>
<evidence type="ECO:0000256" key="4">
    <source>
        <dbReference type="ARBA" id="ARBA00022771"/>
    </source>
</evidence>
<dbReference type="SUPFAM" id="SSF57667">
    <property type="entry name" value="beta-beta-alpha zinc fingers"/>
    <property type="match status" value="2"/>
</dbReference>
<dbReference type="GO" id="GO:0005694">
    <property type="term" value="C:chromosome"/>
    <property type="evidence" value="ECO:0007669"/>
    <property type="project" value="UniProtKB-ARBA"/>
</dbReference>
<gene>
    <name evidence="11" type="ORF">LTR78_002353</name>
</gene>
<feature type="domain" description="C2H2-type" evidence="10">
    <location>
        <begin position="326"/>
        <end position="356"/>
    </location>
</feature>
<feature type="compositionally biased region" description="Acidic residues" evidence="9">
    <location>
        <begin position="377"/>
        <end position="386"/>
    </location>
</feature>
<feature type="compositionally biased region" description="Polar residues" evidence="9">
    <location>
        <begin position="153"/>
        <end position="163"/>
    </location>
</feature>
<dbReference type="PANTHER" id="PTHR16515">
    <property type="entry name" value="PR DOMAIN ZINC FINGER PROTEIN"/>
    <property type="match status" value="1"/>
</dbReference>
<comment type="subcellular location">
    <subcellularLocation>
        <location evidence="1">Nucleus</location>
    </subcellularLocation>
</comment>
<evidence type="ECO:0000256" key="1">
    <source>
        <dbReference type="ARBA" id="ARBA00004123"/>
    </source>
</evidence>
<feature type="region of interest" description="Disordered" evidence="9">
    <location>
        <begin position="1"/>
        <end position="163"/>
    </location>
</feature>
<comment type="caution">
    <text evidence="11">The sequence shown here is derived from an EMBL/GenBank/DDBJ whole genome shotgun (WGS) entry which is preliminary data.</text>
</comment>
<protein>
    <recommendedName>
        <fullName evidence="10">C2H2-type domain-containing protein</fullName>
    </recommendedName>
</protein>
<feature type="non-terminal residue" evidence="11">
    <location>
        <position position="1"/>
    </location>
</feature>